<feature type="region of interest" description="Disordered" evidence="1">
    <location>
        <begin position="1"/>
        <end position="30"/>
    </location>
</feature>
<gene>
    <name evidence="2" type="ORF">SMD11_0957</name>
</gene>
<dbReference type="KEGG" id="salj:SMD11_0957"/>
<evidence type="ECO:0000313" key="2">
    <source>
        <dbReference type="EMBL" id="ARZ66623.1"/>
    </source>
</evidence>
<accession>A0A1Z2KX50</accession>
<protein>
    <submittedName>
        <fullName evidence="2">Uncharacterized protein</fullName>
    </submittedName>
</protein>
<evidence type="ECO:0000313" key="3">
    <source>
        <dbReference type="Proteomes" id="UP000195755"/>
    </source>
</evidence>
<dbReference type="Proteomes" id="UP000195755">
    <property type="component" value="Chromosome"/>
</dbReference>
<sequence>MTAAGPGAPAPGPAHRNHAAHAAKSVPANGEQIIEFRERDRILDSDAFHVPIRSRPLEVSR</sequence>
<reference evidence="2 3" key="1">
    <citation type="submission" date="2017-06" db="EMBL/GenBank/DDBJ databases">
        <title>Streptomyces albireticuli Genome sequencing and assembly.</title>
        <authorList>
            <person name="Wang Y."/>
            <person name="Du B."/>
            <person name="Ding Y."/>
            <person name="Liu H."/>
            <person name="Hou Q."/>
            <person name="Liu K."/>
            <person name="Yao L."/>
            <person name="Wang C."/>
        </authorList>
    </citation>
    <scope>NUCLEOTIDE SEQUENCE [LARGE SCALE GENOMIC DNA]</scope>
    <source>
        <strain evidence="2 3">MDJK11</strain>
    </source>
</reference>
<dbReference type="AlphaFoldDB" id="A0A1Z2KX50"/>
<evidence type="ECO:0000256" key="1">
    <source>
        <dbReference type="SAM" id="MobiDB-lite"/>
    </source>
</evidence>
<proteinExistence type="predicted"/>
<dbReference type="EMBL" id="CP021744">
    <property type="protein sequence ID" value="ARZ66623.1"/>
    <property type="molecule type" value="Genomic_DNA"/>
</dbReference>
<name>A0A1Z2KX50_9ACTN</name>
<organism evidence="2 3">
    <name type="scientific">Streptomyces albireticuli</name>
    <dbReference type="NCBI Taxonomy" id="1940"/>
    <lineage>
        <taxon>Bacteria</taxon>
        <taxon>Bacillati</taxon>
        <taxon>Actinomycetota</taxon>
        <taxon>Actinomycetes</taxon>
        <taxon>Kitasatosporales</taxon>
        <taxon>Streptomycetaceae</taxon>
        <taxon>Streptomyces</taxon>
    </lineage>
</organism>